<gene>
    <name evidence="3" type="ORF">CLODIP_2_CD06000</name>
</gene>
<dbReference type="InterPro" id="IPR048263">
    <property type="entry name" value="Arb2"/>
</dbReference>
<dbReference type="OrthoDB" id="421951at2759"/>
<feature type="compositionally biased region" description="Polar residues" evidence="1">
    <location>
        <begin position="91"/>
        <end position="110"/>
    </location>
</feature>
<dbReference type="GO" id="GO:0035197">
    <property type="term" value="F:siRNA binding"/>
    <property type="evidence" value="ECO:0007669"/>
    <property type="project" value="TreeGrafter"/>
</dbReference>
<dbReference type="EMBL" id="CADEPI010000096">
    <property type="protein sequence ID" value="CAB3374325.1"/>
    <property type="molecule type" value="Genomic_DNA"/>
</dbReference>
<reference evidence="3 4" key="1">
    <citation type="submission" date="2020-04" db="EMBL/GenBank/DDBJ databases">
        <authorList>
            <person name="Alioto T."/>
            <person name="Alioto T."/>
            <person name="Gomez Garrido J."/>
        </authorList>
    </citation>
    <scope>NUCLEOTIDE SEQUENCE [LARGE SCALE GENOMIC DNA]</scope>
</reference>
<keyword evidence="4" id="KW-1185">Reference proteome</keyword>
<dbReference type="Gene3D" id="3.40.50.1820">
    <property type="entry name" value="alpha/beta hydrolase"/>
    <property type="match status" value="1"/>
</dbReference>
<evidence type="ECO:0000259" key="2">
    <source>
        <dbReference type="Pfam" id="PF22749"/>
    </source>
</evidence>
<feature type="domain" description="Arb2" evidence="2">
    <location>
        <begin position="122"/>
        <end position="370"/>
    </location>
</feature>
<dbReference type="GO" id="GO:0031048">
    <property type="term" value="P:regulatory ncRNA-mediated heterochromatin formation"/>
    <property type="evidence" value="ECO:0007669"/>
    <property type="project" value="TreeGrafter"/>
</dbReference>
<organism evidence="3 4">
    <name type="scientific">Cloeon dipterum</name>
    <dbReference type="NCBI Taxonomy" id="197152"/>
    <lineage>
        <taxon>Eukaryota</taxon>
        <taxon>Metazoa</taxon>
        <taxon>Ecdysozoa</taxon>
        <taxon>Arthropoda</taxon>
        <taxon>Hexapoda</taxon>
        <taxon>Insecta</taxon>
        <taxon>Pterygota</taxon>
        <taxon>Palaeoptera</taxon>
        <taxon>Ephemeroptera</taxon>
        <taxon>Pisciforma</taxon>
        <taxon>Baetidae</taxon>
        <taxon>Cloeon</taxon>
    </lineage>
</organism>
<name>A0A8S1D1X2_9INSE</name>
<dbReference type="Proteomes" id="UP000494165">
    <property type="component" value="Unassembled WGS sequence"/>
</dbReference>
<protein>
    <recommendedName>
        <fullName evidence="2">Arb2 domain-containing protein</fullName>
    </recommendedName>
</protein>
<evidence type="ECO:0000313" key="3">
    <source>
        <dbReference type="EMBL" id="CAB3374325.1"/>
    </source>
</evidence>
<dbReference type="Pfam" id="PF22749">
    <property type="entry name" value="Arb2"/>
    <property type="match status" value="1"/>
</dbReference>
<dbReference type="InterPro" id="IPR053858">
    <property type="entry name" value="Arb2_dom"/>
</dbReference>
<evidence type="ECO:0000256" key="1">
    <source>
        <dbReference type="SAM" id="MobiDB-lite"/>
    </source>
</evidence>
<dbReference type="GO" id="GO:0005634">
    <property type="term" value="C:nucleus"/>
    <property type="evidence" value="ECO:0007669"/>
    <property type="project" value="TreeGrafter"/>
</dbReference>
<dbReference type="PANTHER" id="PTHR21357">
    <property type="entry name" value="FAM172 FAMILY PROTEIN HOMOLOG CG10038"/>
    <property type="match status" value="1"/>
</dbReference>
<dbReference type="PANTHER" id="PTHR21357:SF4">
    <property type="entry name" value="FAM172 FAMILY PROTEIN HOMOLOG CG10038"/>
    <property type="match status" value="1"/>
</dbReference>
<dbReference type="SUPFAM" id="SSF53474">
    <property type="entry name" value="alpha/beta-Hydrolases"/>
    <property type="match status" value="1"/>
</dbReference>
<sequence>MFQERHIPTRVNFCTFFTATCFINIDKDWSLCIKCLALRTSQHVSDSSRGSLSAWPQVPCTDKSLPLVQNNGIKNQSFHRQVTDDGLQTNVAPAGQPQTPISNEKSQSLVPQRKNIPQPEKFPSTLEGFGYKFNEEGALMKIIDEKNGETSQEKFEFNVSKDHRFNQNRYEALGKVVDEHVYKLMEEAGLKKFPVPFDATESEPQTFVFATPDFLKTSADKNLLILIHGSGVVRAGQWARRLIINEFLDAGTQLPYIKKAMELGYNVLVLNTNDNKRETLFIRGSENPVEHALHVWDNYVVKPKSAKVAIVAHSFGGVCTSILAQERREEFAEKVFAVAFTDSVHDILRGDDFRHLRNVGRNWCASNDPLDGIVERMSDEDMTTVSAGHIVHEWTSYKAFESVFKYIEEKRAFDSKGKPGNGVGPEYQVEVASQANGKEAAGTTTGIGFENLIPFLD</sequence>
<feature type="region of interest" description="Disordered" evidence="1">
    <location>
        <begin position="91"/>
        <end position="121"/>
    </location>
</feature>
<accession>A0A8S1D1X2</accession>
<evidence type="ECO:0000313" key="4">
    <source>
        <dbReference type="Proteomes" id="UP000494165"/>
    </source>
</evidence>
<dbReference type="InterPro" id="IPR029058">
    <property type="entry name" value="AB_hydrolase_fold"/>
</dbReference>
<dbReference type="AlphaFoldDB" id="A0A8S1D1X2"/>
<comment type="caution">
    <text evidence="3">The sequence shown here is derived from an EMBL/GenBank/DDBJ whole genome shotgun (WGS) entry which is preliminary data.</text>
</comment>
<proteinExistence type="predicted"/>